<keyword evidence="4" id="KW-1185">Reference proteome</keyword>
<gene>
    <name evidence="2" type="ORF">BMJ33_10580</name>
    <name evidence="3" type="ORF">EMEDMD4_230038</name>
</gene>
<dbReference type="Proteomes" id="UP000507954">
    <property type="component" value="Unassembled WGS sequence"/>
</dbReference>
<organism evidence="3">
    <name type="scientific">Sinorhizobium medicae</name>
    <dbReference type="NCBI Taxonomy" id="110321"/>
    <lineage>
        <taxon>Bacteria</taxon>
        <taxon>Pseudomonadati</taxon>
        <taxon>Pseudomonadota</taxon>
        <taxon>Alphaproteobacteria</taxon>
        <taxon>Hyphomicrobiales</taxon>
        <taxon>Rhizobiaceae</taxon>
        <taxon>Sinorhizobium/Ensifer group</taxon>
        <taxon>Sinorhizobium</taxon>
    </lineage>
</organism>
<keyword evidence="1" id="KW-0812">Transmembrane</keyword>
<dbReference type="RefSeq" id="WP_011976085.1">
    <property type="nucleotide sequence ID" value="NZ_ATYC01000022.1"/>
</dbReference>
<evidence type="ECO:0000313" key="2">
    <source>
        <dbReference type="EMBL" id="PLU04908.1"/>
    </source>
</evidence>
<dbReference type="EMBL" id="NBUC01000061">
    <property type="protein sequence ID" value="PLU04908.1"/>
    <property type="molecule type" value="Genomic_DNA"/>
</dbReference>
<dbReference type="Pfam" id="PF04307">
    <property type="entry name" value="YdjM"/>
    <property type="match status" value="1"/>
</dbReference>
<feature type="transmembrane region" description="Helical" evidence="1">
    <location>
        <begin position="133"/>
        <end position="156"/>
    </location>
</feature>
<reference evidence="2 4" key="2">
    <citation type="journal article" date="2018" name="FEMS Microbiol. Ecol.">
        <title>Co-invading symbiotic mutualists of Medicago polymorpha retain high ancestral diversity and contain diverse accessory genomes.</title>
        <authorList>
            <person name="Porter S.S."/>
            <person name="Faber-Hammond J.J."/>
            <person name="Friesen M.L."/>
        </authorList>
    </citation>
    <scope>NUCLEOTIDE SEQUENCE [LARGE SCALE GENOMIC DNA]</scope>
    <source>
        <strain evidence="2 4">Str16</strain>
    </source>
</reference>
<protein>
    <submittedName>
        <fullName evidence="2 3">Metal-dependent hydrolase</fullName>
    </submittedName>
</protein>
<dbReference type="AlphaFoldDB" id="A0A508WU07"/>
<accession>A0A508WU07</accession>
<dbReference type="OMA" id="HWTFALE"/>
<sequence>MFIAHLPAGYLLTRGIVRKRETIWRPALAVGLIFSLAPDLDLFYFYLVDGRRTPHHDYWTHAPLFWLAAAALTVLALSLAGKRQYLIFVGIAFANVLLHLFLDSIAADIRWLYPFSDIRFNLVEIPARYQPWYLNFILHWTFAAEMAICVAAVWAWGSEKV</sequence>
<reference evidence="2" key="1">
    <citation type="submission" date="2017-04" db="EMBL/GenBank/DDBJ databases">
        <authorList>
            <person name="Porter S."/>
            <person name="Friesen M.L."/>
            <person name="Faber-Hammond J."/>
        </authorList>
    </citation>
    <scope>NUCLEOTIDE SEQUENCE</scope>
    <source>
        <strain evidence="2">Str16</strain>
    </source>
</reference>
<proteinExistence type="predicted"/>
<dbReference type="GO" id="GO:0016787">
    <property type="term" value="F:hydrolase activity"/>
    <property type="evidence" value="ECO:0007669"/>
    <property type="project" value="UniProtKB-KW"/>
</dbReference>
<keyword evidence="1" id="KW-0472">Membrane</keyword>
<dbReference type="Proteomes" id="UP001190825">
    <property type="component" value="Unassembled WGS sequence"/>
</dbReference>
<name>A0A508WU07_9HYPH</name>
<evidence type="ECO:0000313" key="3">
    <source>
        <dbReference type="EMBL" id="VTZ61037.1"/>
    </source>
</evidence>
<evidence type="ECO:0000256" key="1">
    <source>
        <dbReference type="SAM" id="Phobius"/>
    </source>
</evidence>
<feature type="transmembrane region" description="Helical" evidence="1">
    <location>
        <begin position="86"/>
        <end position="113"/>
    </location>
</feature>
<reference evidence="3" key="3">
    <citation type="submission" date="2019-06" db="EMBL/GenBank/DDBJ databases">
        <authorList>
            <person name="Le Quere A."/>
            <person name="Colella S."/>
        </authorList>
    </citation>
    <scope>NUCLEOTIDE SEQUENCE</scope>
    <source>
        <strain evidence="3">EmedicaeMD41</strain>
    </source>
</reference>
<dbReference type="EMBL" id="CABFNB010000088">
    <property type="protein sequence ID" value="VTZ61037.1"/>
    <property type="molecule type" value="Genomic_DNA"/>
</dbReference>
<evidence type="ECO:0000313" key="4">
    <source>
        <dbReference type="Proteomes" id="UP001190825"/>
    </source>
</evidence>
<dbReference type="InterPro" id="IPR007404">
    <property type="entry name" value="YdjM-like"/>
</dbReference>
<dbReference type="GeneID" id="61612863"/>
<feature type="transmembrane region" description="Helical" evidence="1">
    <location>
        <begin position="58"/>
        <end position="79"/>
    </location>
</feature>
<feature type="transmembrane region" description="Helical" evidence="1">
    <location>
        <begin position="27"/>
        <end position="46"/>
    </location>
</feature>
<keyword evidence="3" id="KW-0378">Hydrolase</keyword>
<keyword evidence="1" id="KW-1133">Transmembrane helix</keyword>